<dbReference type="SUPFAM" id="SSF50022">
    <property type="entry name" value="ISP domain"/>
    <property type="match status" value="1"/>
</dbReference>
<name>A0A7M2YU01_9ACTN</name>
<dbReference type="Gene3D" id="2.102.10.10">
    <property type="entry name" value="Rieske [2Fe-2S] iron-sulphur domain"/>
    <property type="match status" value="1"/>
</dbReference>
<evidence type="ECO:0000256" key="7">
    <source>
        <dbReference type="ARBA" id="ARBA00023157"/>
    </source>
</evidence>
<evidence type="ECO:0000256" key="2">
    <source>
        <dbReference type="ARBA" id="ARBA00015816"/>
    </source>
</evidence>
<keyword evidence="9" id="KW-0812">Transmembrane</keyword>
<comment type="function">
    <text evidence="1">Iron-sulfur subunit of the cytochrome bc1 complex, an essential component of the respiratory electron transport chain required for ATP synthesis. The bc1 complex catalyzes the oxidation of menaquinol and the reduction of cytochrome c in the respiratory chain. The bc1 complex operates through a Q-cycle mechanism that couples electron transfer to generation of the proton gradient that drives ATP synthesis.</text>
</comment>
<keyword evidence="9" id="KW-1133">Transmembrane helix</keyword>
<evidence type="ECO:0000313" key="12">
    <source>
        <dbReference type="Proteomes" id="UP000254134"/>
    </source>
</evidence>
<evidence type="ECO:0000313" key="11">
    <source>
        <dbReference type="EMBL" id="RDI73220.1"/>
    </source>
</evidence>
<keyword evidence="5" id="KW-0408">Iron</keyword>
<keyword evidence="12" id="KW-1185">Reference proteome</keyword>
<dbReference type="GO" id="GO:0016705">
    <property type="term" value="F:oxidoreductase activity, acting on paired donors, with incorporation or reduction of molecular oxygen"/>
    <property type="evidence" value="ECO:0007669"/>
    <property type="project" value="UniProtKB-ARBA"/>
</dbReference>
<evidence type="ECO:0000256" key="1">
    <source>
        <dbReference type="ARBA" id="ARBA00002494"/>
    </source>
</evidence>
<protein>
    <recommendedName>
        <fullName evidence="2">Cytochrome bc1 complex Rieske iron-sulfur subunit</fullName>
    </recommendedName>
    <alternativeName>
        <fullName evidence="8">Cytochrome bc1 reductase complex subunit QcrA</fullName>
    </alternativeName>
</protein>
<feature type="domain" description="Rieske" evidence="10">
    <location>
        <begin position="147"/>
        <end position="266"/>
    </location>
</feature>
<dbReference type="InterPro" id="IPR036922">
    <property type="entry name" value="Rieske_2Fe-2S_sf"/>
</dbReference>
<reference evidence="12" key="2">
    <citation type="journal article" date="2019" name="MicrobiologyOpen">
        <title>High-quality draft genome sequence of Gaiella occulta isolated from a 150 meter deep mineral water borehole and comparison with the genome sequences of other deep-branching lineages of the phylum Actinobacteria.</title>
        <authorList>
            <person name="Severino R."/>
            <person name="Froufe H.J.C."/>
            <person name="Barroso C."/>
            <person name="Albuquerque L."/>
            <person name="Lobo-da-Cunha A."/>
            <person name="da Costa M.S."/>
            <person name="Egas C."/>
        </authorList>
    </citation>
    <scope>NUCLEOTIDE SEQUENCE [LARGE SCALE GENOMIC DNA]</scope>
    <source>
        <strain evidence="12">F2-233</strain>
    </source>
</reference>
<evidence type="ECO:0000256" key="9">
    <source>
        <dbReference type="SAM" id="Phobius"/>
    </source>
</evidence>
<dbReference type="Proteomes" id="UP000254134">
    <property type="component" value="Unassembled WGS sequence"/>
</dbReference>
<evidence type="ECO:0000256" key="4">
    <source>
        <dbReference type="ARBA" id="ARBA00022723"/>
    </source>
</evidence>
<evidence type="ECO:0000256" key="6">
    <source>
        <dbReference type="ARBA" id="ARBA00023014"/>
    </source>
</evidence>
<dbReference type="EMBL" id="QQZY01000011">
    <property type="protein sequence ID" value="RDI73220.1"/>
    <property type="molecule type" value="Genomic_DNA"/>
</dbReference>
<dbReference type="InterPro" id="IPR014349">
    <property type="entry name" value="Rieske_Fe-S_prot"/>
</dbReference>
<dbReference type="GO" id="GO:0051537">
    <property type="term" value="F:2 iron, 2 sulfur cluster binding"/>
    <property type="evidence" value="ECO:0007669"/>
    <property type="project" value="UniProtKB-KW"/>
</dbReference>
<proteinExistence type="predicted"/>
<reference evidence="11 12" key="1">
    <citation type="submission" date="2018-07" db="EMBL/GenBank/DDBJ databases">
        <title>High-quality-draft genome sequence of Gaiella occulta.</title>
        <authorList>
            <person name="Severino R."/>
            <person name="Froufe H.J.C."/>
            <person name="Rainey F.A."/>
            <person name="Barroso C."/>
            <person name="Albuquerque L."/>
            <person name="Lobo-Da-Cunha A."/>
            <person name="Da Costa M.S."/>
            <person name="Egas C."/>
        </authorList>
    </citation>
    <scope>NUCLEOTIDE SEQUENCE [LARGE SCALE GENOMIC DNA]</scope>
    <source>
        <strain evidence="11 12">F2-233</strain>
    </source>
</reference>
<dbReference type="OrthoDB" id="9802613at2"/>
<evidence type="ECO:0000256" key="5">
    <source>
        <dbReference type="ARBA" id="ARBA00023004"/>
    </source>
</evidence>
<keyword evidence="9" id="KW-0472">Membrane</keyword>
<keyword evidence="7" id="KW-1015">Disulfide bond</keyword>
<keyword evidence="4" id="KW-0479">Metal-binding</keyword>
<organism evidence="11 12">
    <name type="scientific">Gaiella occulta</name>
    <dbReference type="NCBI Taxonomy" id="1002870"/>
    <lineage>
        <taxon>Bacteria</taxon>
        <taxon>Bacillati</taxon>
        <taxon>Actinomycetota</taxon>
        <taxon>Thermoleophilia</taxon>
        <taxon>Gaiellales</taxon>
        <taxon>Gaiellaceae</taxon>
        <taxon>Gaiella</taxon>
    </lineage>
</organism>
<evidence type="ECO:0000256" key="3">
    <source>
        <dbReference type="ARBA" id="ARBA00022714"/>
    </source>
</evidence>
<dbReference type="Gene3D" id="1.10.287.70">
    <property type="match status" value="1"/>
</dbReference>
<dbReference type="InterPro" id="IPR017941">
    <property type="entry name" value="Rieske_2Fe-2S"/>
</dbReference>
<feature type="transmembrane region" description="Helical" evidence="9">
    <location>
        <begin position="28"/>
        <end position="61"/>
    </location>
</feature>
<feature type="transmembrane region" description="Helical" evidence="9">
    <location>
        <begin position="96"/>
        <end position="122"/>
    </location>
</feature>
<dbReference type="PANTHER" id="PTHR10134">
    <property type="entry name" value="CYTOCHROME B-C1 COMPLEX SUBUNIT RIESKE, MITOCHONDRIAL"/>
    <property type="match status" value="1"/>
</dbReference>
<dbReference type="GO" id="GO:0046872">
    <property type="term" value="F:metal ion binding"/>
    <property type="evidence" value="ECO:0007669"/>
    <property type="project" value="UniProtKB-KW"/>
</dbReference>
<dbReference type="PROSITE" id="PS51296">
    <property type="entry name" value="RIESKE"/>
    <property type="match status" value="1"/>
</dbReference>
<gene>
    <name evidence="11" type="ORF">Gocc_3015</name>
</gene>
<comment type="caution">
    <text evidence="11">The sequence shown here is derived from an EMBL/GenBank/DDBJ whole genome shotgun (WGS) entry which is preliminary data.</text>
</comment>
<evidence type="ECO:0000259" key="10">
    <source>
        <dbReference type="PROSITE" id="PS51296"/>
    </source>
</evidence>
<sequence>MPDGEHSVSDSTDDKPHVPAPSLWPIGFAVGVASVLVGLVVSWPATVVGAALALVFGALWVRDIASAHAPAAAAAPAAEPAAVEEEHRETYGRAGFLSLATVGLGGVIGAGVALPSLGFAVLPSFAGETVKTKDVDLGPITNFPEGTFVIATFMEDPGLGEVSRRTAYVRNNGLTRDKQPSFTILFSRCVHLGCPVQPNGPIQEQDRKEYTPPGGPAVELQPVLAASFGCPCHGGQYDGEGNRTAGPPVRSLDRFEFSIVNGNLIIGRPFSVGTVEGAGAGARIAKYRRAYPGVHVDGIERWLYPIPVPGS</sequence>
<keyword evidence="6" id="KW-0411">Iron-sulfur</keyword>
<keyword evidence="3" id="KW-0001">2Fe-2S</keyword>
<dbReference type="GO" id="GO:0004497">
    <property type="term" value="F:monooxygenase activity"/>
    <property type="evidence" value="ECO:0007669"/>
    <property type="project" value="UniProtKB-ARBA"/>
</dbReference>
<dbReference type="AlphaFoldDB" id="A0A7M2YU01"/>
<evidence type="ECO:0000256" key="8">
    <source>
        <dbReference type="ARBA" id="ARBA00029586"/>
    </source>
</evidence>
<accession>A0A7M2YU01</accession>